<feature type="region of interest" description="Disordered" evidence="2">
    <location>
        <begin position="54"/>
        <end position="79"/>
    </location>
</feature>
<dbReference type="Gene3D" id="2.60.120.230">
    <property type="match status" value="2"/>
</dbReference>
<evidence type="ECO:0000313" key="5">
    <source>
        <dbReference type="Proteomes" id="UP001318040"/>
    </source>
</evidence>
<protein>
    <submittedName>
        <fullName evidence="6">Uncharacterized protein LOC116941051</fullName>
    </submittedName>
</protein>
<keyword evidence="5" id="KW-1185">Reference proteome</keyword>
<dbReference type="CDD" id="cd00538">
    <property type="entry name" value="PA"/>
    <property type="match status" value="1"/>
</dbReference>
<evidence type="ECO:0000259" key="4">
    <source>
        <dbReference type="SMART" id="SM01290"/>
    </source>
</evidence>
<dbReference type="PANTHER" id="PTHR39319">
    <property type="entry name" value="SI:DKEY-256H2.1"/>
    <property type="match status" value="1"/>
</dbReference>
<evidence type="ECO:0000313" key="6">
    <source>
        <dbReference type="RefSeq" id="XP_032807533.1"/>
    </source>
</evidence>
<dbReference type="InterPro" id="IPR015197">
    <property type="entry name" value="PngaseF_C"/>
</dbReference>
<dbReference type="Pfam" id="PF02225">
    <property type="entry name" value="PA"/>
    <property type="match status" value="1"/>
</dbReference>
<dbReference type="InterPro" id="IPR014784">
    <property type="entry name" value="Cu2_ascorb_mOase-like_C"/>
</dbReference>
<reference evidence="6" key="1">
    <citation type="submission" date="2025-08" db="UniProtKB">
        <authorList>
            <consortium name="RefSeq"/>
        </authorList>
    </citation>
    <scope>IDENTIFICATION</scope>
    <source>
        <tissue evidence="6">Sperm</tissue>
    </source>
</reference>
<evidence type="ECO:0000256" key="1">
    <source>
        <dbReference type="ARBA" id="ARBA00023157"/>
    </source>
</evidence>
<evidence type="ECO:0000256" key="2">
    <source>
        <dbReference type="SAM" id="MobiDB-lite"/>
    </source>
</evidence>
<dbReference type="PANTHER" id="PTHR39319:SF1">
    <property type="entry name" value="SI:DKEY-256H2.1"/>
    <property type="match status" value="1"/>
</dbReference>
<dbReference type="SUPFAM" id="SSF49742">
    <property type="entry name" value="PHM/PNGase F"/>
    <property type="match status" value="1"/>
</dbReference>
<dbReference type="GO" id="GO:0016715">
    <property type="term" value="F:oxidoreductase activity, acting on paired donors, with incorporation or reduction of molecular oxygen, reduced ascorbate as one donor, and incorporation of one atom of oxygen"/>
    <property type="evidence" value="ECO:0007669"/>
    <property type="project" value="InterPro"/>
</dbReference>
<gene>
    <name evidence="6" type="primary">LOC116941051</name>
</gene>
<accession>A0AAJ7WSY6</accession>
<dbReference type="Pfam" id="PF09112">
    <property type="entry name" value="N-glycanase_N"/>
    <property type="match status" value="1"/>
</dbReference>
<dbReference type="InterPro" id="IPR003137">
    <property type="entry name" value="PA_domain"/>
</dbReference>
<feature type="signal peptide" evidence="3">
    <location>
        <begin position="1"/>
        <end position="20"/>
    </location>
</feature>
<dbReference type="InterPro" id="IPR008977">
    <property type="entry name" value="PHM/PNGase_F_dom_sf"/>
</dbReference>
<organism evidence="5 6">
    <name type="scientific">Petromyzon marinus</name>
    <name type="common">Sea lamprey</name>
    <dbReference type="NCBI Taxonomy" id="7757"/>
    <lineage>
        <taxon>Eukaryota</taxon>
        <taxon>Metazoa</taxon>
        <taxon>Chordata</taxon>
        <taxon>Craniata</taxon>
        <taxon>Vertebrata</taxon>
        <taxon>Cyclostomata</taxon>
        <taxon>Hyperoartia</taxon>
        <taxon>Petromyzontiformes</taxon>
        <taxon>Petromyzontidae</taxon>
        <taxon>Petromyzon</taxon>
    </lineage>
</organism>
<dbReference type="Proteomes" id="UP001318040">
    <property type="component" value="Chromosome 10"/>
</dbReference>
<dbReference type="SMART" id="SM01290">
    <property type="entry name" value="N-glycanase_N"/>
    <property type="match status" value="1"/>
</dbReference>
<keyword evidence="1" id="KW-1015">Disulfide bond</keyword>
<proteinExistence type="predicted"/>
<dbReference type="AlphaFoldDB" id="A0AAJ7WSY6"/>
<name>A0AAJ7WSY6_PETMA</name>
<dbReference type="Gene3D" id="3.50.30.30">
    <property type="match status" value="1"/>
</dbReference>
<keyword evidence="3" id="KW-0732">Signal</keyword>
<feature type="domain" description="Peptide-N-glycosidase F N-terminal" evidence="4">
    <location>
        <begin position="398"/>
        <end position="520"/>
    </location>
</feature>
<feature type="chain" id="PRO_5042467547" evidence="3">
    <location>
        <begin position="21"/>
        <end position="696"/>
    </location>
</feature>
<evidence type="ECO:0000256" key="3">
    <source>
        <dbReference type="SAM" id="SignalP"/>
    </source>
</evidence>
<dbReference type="InterPro" id="IPR053251">
    <property type="entry name" value="N-glycanase"/>
</dbReference>
<sequence>MTAALLLLLLLLSQAPSTSAADHQIDGDDYDDDHHHPARYSRISAFVRSRHHHHHHHHHDAVGAGASSPKPRDSKFEPGASAQPFALQTLNGSFVFPDGLPDNSSVLVHAFTNSSGFLECLWASAESLRTLVEALPRNVVLLVLSLDESAAADVAWLRERVDAAVAHSGRWDLQERIHYVPVQVSSLGNWIPSLLYEWQCDDHNCGLAQVAFHCTGWKLPLVVKRLDARYDWLTGSWADQPLSLVDGGDGCSRRRNGRDDGLAGSVAWVSVAGKCSYFTKVHNMMASGAAGVLVHAEPGASLQDMNCVGRECDTIIDIPATMVHDNPDVTAQMRAGVTVNVTFQHTPSPTFFFAIDPQGRLAETGWFLYPSFNFLAWQAQWFNYLGGLYMRLADRASVVSVLDNAVMQGEDGAAATVLLPPDLLAYNVLELELALSCPGDRDEACAPWDHTVHLSVCCSPAGELCSTELGRWITPFRRRVGHWLTDVSPLLPLLDARTCNLTLRTVPWAKPWRPTLNLRFSRRTQLPDGALFPVKVKPLFTGGTFNSSYNKKYLPVLFSIPPATVKVELYAVITGHGSDEHGCGEFCVTSHHFVVNRRFTNSITFNNAGTPLGCAERVTTGVVPNEHGTWLYGRNGWCDGQEVEPWRVDITSQVERAASNTVAYYGWFNGSDPNPKQNPGEITMSSFLVFYSERKR</sequence>
<dbReference type="KEGG" id="pmrn:116941051"/>
<dbReference type="RefSeq" id="XP_032807533.1">
    <property type="nucleotide sequence ID" value="XM_032951642.1"/>
</dbReference>
<dbReference type="Pfam" id="PF09113">
    <property type="entry name" value="N-glycanase_C"/>
    <property type="match status" value="1"/>
</dbReference>
<dbReference type="InterPro" id="IPR015196">
    <property type="entry name" value="PngaseF_N"/>
</dbReference>